<keyword evidence="4" id="KW-0378">Hydrolase</keyword>
<dbReference type="SUPFAM" id="SSF52317">
    <property type="entry name" value="Class I glutamine amidotransferase-like"/>
    <property type="match status" value="1"/>
</dbReference>
<keyword evidence="3" id="KW-0645">Protease</keyword>
<dbReference type="RefSeq" id="WP_169099030.1">
    <property type="nucleotide sequence ID" value="NZ_JABBVZ010000026.1"/>
</dbReference>
<evidence type="ECO:0000256" key="3">
    <source>
        <dbReference type="ARBA" id="ARBA00022670"/>
    </source>
</evidence>
<dbReference type="PANTHER" id="PTHR30237">
    <property type="entry name" value="MURAMOYLTETRAPEPTIDE CARBOXYPEPTIDASE"/>
    <property type="match status" value="1"/>
</dbReference>
<feature type="active site" description="Charge relay system" evidence="6">
    <location>
        <position position="201"/>
    </location>
</feature>
<dbReference type="InterPro" id="IPR040921">
    <property type="entry name" value="Peptidase_S66C"/>
</dbReference>
<name>A0A7Y0Q3V4_9FIRM</name>
<evidence type="ECO:0000256" key="6">
    <source>
        <dbReference type="PIRSR" id="PIRSR028757-1"/>
    </source>
</evidence>
<feature type="domain" description="LD-carboxypeptidase N-terminal" evidence="7">
    <location>
        <begin position="10"/>
        <end position="128"/>
    </location>
</feature>
<dbReference type="InterPro" id="IPR040449">
    <property type="entry name" value="Peptidase_S66_N"/>
</dbReference>
<feature type="active site" description="Nucleophile" evidence="6">
    <location>
        <position position="109"/>
    </location>
</feature>
<dbReference type="GO" id="GO:0006508">
    <property type="term" value="P:proteolysis"/>
    <property type="evidence" value="ECO:0007669"/>
    <property type="project" value="UniProtKB-KW"/>
</dbReference>
<evidence type="ECO:0000313" key="9">
    <source>
        <dbReference type="EMBL" id="NMP22579.1"/>
    </source>
</evidence>
<dbReference type="EMBL" id="JABBVZ010000026">
    <property type="protein sequence ID" value="NMP22579.1"/>
    <property type="molecule type" value="Genomic_DNA"/>
</dbReference>
<evidence type="ECO:0000256" key="5">
    <source>
        <dbReference type="ARBA" id="ARBA00022825"/>
    </source>
</evidence>
<proteinExistence type="inferred from homology"/>
<dbReference type="AlphaFoldDB" id="A0A7Y0Q3V4"/>
<dbReference type="GO" id="GO:0008236">
    <property type="term" value="F:serine-type peptidase activity"/>
    <property type="evidence" value="ECO:0007669"/>
    <property type="project" value="UniProtKB-KW"/>
</dbReference>
<organism evidence="9 10">
    <name type="scientific">Sulfobacillus harzensis</name>
    <dbReference type="NCBI Taxonomy" id="2729629"/>
    <lineage>
        <taxon>Bacteria</taxon>
        <taxon>Bacillati</taxon>
        <taxon>Bacillota</taxon>
        <taxon>Clostridia</taxon>
        <taxon>Eubacteriales</taxon>
        <taxon>Clostridiales Family XVII. Incertae Sedis</taxon>
        <taxon>Sulfobacillus</taxon>
    </lineage>
</organism>
<keyword evidence="10" id="KW-1185">Reference proteome</keyword>
<sequence>MPRIGAEAQIRIVAPAAAVNRERVEQGAAVLAASGFQVTYGRHLFDVWHPLGFAGTDHDRAQDLMEALLDPAVAVVLAARGGYGAMRIMDQIDWESLRNAERKIVVGFSDITALHLGLAKLGWPTIHGPNAESDWENPVTRASFLDVLNRRPARLSPTRLKPLGAPQALTGPWRGGNLTLIASLMGTPFQVDCRETVLYVEEVHEAPYRIERMLTQLRLTGVLKEARGLVVGDIQLPPGESKEVAEAIFGEAAETLGIPAWCGFPSGHSEPMWSLPLGWDLAVDREGWVSWDG</sequence>
<dbReference type="InterPro" id="IPR003507">
    <property type="entry name" value="S66_fam"/>
</dbReference>
<dbReference type="Pfam" id="PF17676">
    <property type="entry name" value="Peptidase_S66C"/>
    <property type="match status" value="1"/>
</dbReference>
<evidence type="ECO:0000256" key="4">
    <source>
        <dbReference type="ARBA" id="ARBA00022801"/>
    </source>
</evidence>
<dbReference type="SUPFAM" id="SSF141986">
    <property type="entry name" value="LD-carboxypeptidase A C-terminal domain-like"/>
    <property type="match status" value="1"/>
</dbReference>
<feature type="active site" description="Charge relay system" evidence="6">
    <location>
        <position position="268"/>
    </location>
</feature>
<keyword evidence="2 9" id="KW-0121">Carboxypeptidase</keyword>
<dbReference type="PANTHER" id="PTHR30237:SF2">
    <property type="entry name" value="MUREIN TETRAPEPTIDE CARBOXYPEPTIDASE"/>
    <property type="match status" value="1"/>
</dbReference>
<evidence type="ECO:0000259" key="8">
    <source>
        <dbReference type="Pfam" id="PF17676"/>
    </source>
</evidence>
<evidence type="ECO:0000256" key="2">
    <source>
        <dbReference type="ARBA" id="ARBA00022645"/>
    </source>
</evidence>
<dbReference type="CDD" id="cd07025">
    <property type="entry name" value="Peptidase_S66"/>
    <property type="match status" value="1"/>
</dbReference>
<dbReference type="GO" id="GO:0004180">
    <property type="term" value="F:carboxypeptidase activity"/>
    <property type="evidence" value="ECO:0007669"/>
    <property type="project" value="UniProtKB-KW"/>
</dbReference>
<accession>A0A7Y0Q3V4</accession>
<evidence type="ECO:0000313" key="10">
    <source>
        <dbReference type="Proteomes" id="UP000533476"/>
    </source>
</evidence>
<dbReference type="Proteomes" id="UP000533476">
    <property type="component" value="Unassembled WGS sequence"/>
</dbReference>
<dbReference type="Gene3D" id="3.40.50.10740">
    <property type="entry name" value="Class I glutamine amidotransferase-like"/>
    <property type="match status" value="1"/>
</dbReference>
<comment type="similarity">
    <text evidence="1">Belongs to the peptidase S66 family.</text>
</comment>
<gene>
    <name evidence="9" type="ORF">HIJ39_09475</name>
</gene>
<reference evidence="9 10" key="1">
    <citation type="submission" date="2020-04" db="EMBL/GenBank/DDBJ databases">
        <authorList>
            <person name="Zhang R."/>
            <person name="Schippers A."/>
        </authorList>
    </citation>
    <scope>NUCLEOTIDE SEQUENCE [LARGE SCALE GENOMIC DNA]</scope>
    <source>
        <strain evidence="9 10">DSM 109850</strain>
    </source>
</reference>
<dbReference type="InterPro" id="IPR027478">
    <property type="entry name" value="LdcA_N"/>
</dbReference>
<comment type="caution">
    <text evidence="9">The sequence shown here is derived from an EMBL/GenBank/DDBJ whole genome shotgun (WGS) entry which is preliminary data.</text>
</comment>
<evidence type="ECO:0000256" key="1">
    <source>
        <dbReference type="ARBA" id="ARBA00010233"/>
    </source>
</evidence>
<dbReference type="InterPro" id="IPR027461">
    <property type="entry name" value="Carboxypeptidase_A_C_sf"/>
</dbReference>
<keyword evidence="5" id="KW-0720">Serine protease</keyword>
<dbReference type="InterPro" id="IPR029062">
    <property type="entry name" value="Class_I_gatase-like"/>
</dbReference>
<dbReference type="PIRSF" id="PIRSF028757">
    <property type="entry name" value="LD-carboxypeptidase"/>
    <property type="match status" value="1"/>
</dbReference>
<feature type="domain" description="LD-carboxypeptidase C-terminal" evidence="8">
    <location>
        <begin position="170"/>
        <end position="280"/>
    </location>
</feature>
<dbReference type="Gene3D" id="3.50.30.60">
    <property type="entry name" value="LD-carboxypeptidase A C-terminal domain-like"/>
    <property type="match status" value="1"/>
</dbReference>
<protein>
    <submittedName>
        <fullName evidence="9">LD-carboxypeptidase</fullName>
    </submittedName>
</protein>
<dbReference type="Pfam" id="PF02016">
    <property type="entry name" value="Peptidase_S66"/>
    <property type="match status" value="1"/>
</dbReference>
<evidence type="ECO:0000259" key="7">
    <source>
        <dbReference type="Pfam" id="PF02016"/>
    </source>
</evidence>